<dbReference type="GO" id="GO:0016020">
    <property type="term" value="C:membrane"/>
    <property type="evidence" value="ECO:0007669"/>
    <property type="project" value="InterPro"/>
</dbReference>
<name>A0A0R3TZI6_RODNA</name>
<dbReference type="WBParaSite" id="HNAJ_0001328501-mRNA-1">
    <property type="protein sequence ID" value="HNAJ_0001328501-mRNA-1"/>
    <property type="gene ID" value="HNAJ_0001328501"/>
</dbReference>
<protein>
    <submittedName>
        <fullName evidence="1">Cadherin domain-containing protein</fullName>
    </submittedName>
</protein>
<reference evidence="1" key="1">
    <citation type="submission" date="2017-02" db="UniProtKB">
        <authorList>
            <consortium name="WormBaseParasite"/>
        </authorList>
    </citation>
    <scope>IDENTIFICATION</scope>
</reference>
<dbReference type="InterPro" id="IPR015919">
    <property type="entry name" value="Cadherin-like_sf"/>
</dbReference>
<evidence type="ECO:0000313" key="1">
    <source>
        <dbReference type="WBParaSite" id="HNAJ_0001328501-mRNA-1"/>
    </source>
</evidence>
<sequence>LGTDRLEIAFTVVDRNNILLSSMADSKLVINILDYNEYSPGILNDGAECSIAENLPVGSEVLQIEARDPDFSATRLNSCNLK</sequence>
<accession>A0A0R3TZI6</accession>
<proteinExistence type="predicted"/>
<dbReference type="SUPFAM" id="SSF49313">
    <property type="entry name" value="Cadherin-like"/>
    <property type="match status" value="1"/>
</dbReference>
<organism evidence="1">
    <name type="scientific">Rodentolepis nana</name>
    <name type="common">Dwarf tapeworm</name>
    <name type="synonym">Hymenolepis nana</name>
    <dbReference type="NCBI Taxonomy" id="102285"/>
    <lineage>
        <taxon>Eukaryota</taxon>
        <taxon>Metazoa</taxon>
        <taxon>Spiralia</taxon>
        <taxon>Lophotrochozoa</taxon>
        <taxon>Platyhelminthes</taxon>
        <taxon>Cestoda</taxon>
        <taxon>Eucestoda</taxon>
        <taxon>Cyclophyllidea</taxon>
        <taxon>Hymenolepididae</taxon>
        <taxon>Rodentolepis</taxon>
    </lineage>
</organism>
<dbReference type="GO" id="GO:0005509">
    <property type="term" value="F:calcium ion binding"/>
    <property type="evidence" value="ECO:0007669"/>
    <property type="project" value="InterPro"/>
</dbReference>
<dbReference type="AlphaFoldDB" id="A0A0R3TZI6"/>